<dbReference type="AlphaFoldDB" id="A0A419ETN7"/>
<feature type="transmembrane region" description="Helical" evidence="6">
    <location>
        <begin position="261"/>
        <end position="279"/>
    </location>
</feature>
<feature type="transmembrane region" description="Helical" evidence="6">
    <location>
        <begin position="227"/>
        <end position="249"/>
    </location>
</feature>
<feature type="transmembrane region" description="Helical" evidence="6">
    <location>
        <begin position="164"/>
        <end position="185"/>
    </location>
</feature>
<keyword evidence="3 6" id="KW-0812">Transmembrane</keyword>
<gene>
    <name evidence="7" type="ORF">C4532_14710</name>
</gene>
<organism evidence="7 8">
    <name type="scientific">Candidatus Abyssobacteria bacterium SURF_17</name>
    <dbReference type="NCBI Taxonomy" id="2093361"/>
    <lineage>
        <taxon>Bacteria</taxon>
        <taxon>Pseudomonadati</taxon>
        <taxon>Candidatus Hydrogenedentota</taxon>
        <taxon>Candidatus Abyssobacteria</taxon>
    </lineage>
</organism>
<protein>
    <submittedName>
        <fullName evidence="7">UPF0104 family protein</fullName>
    </submittedName>
</protein>
<name>A0A419ETN7_9BACT</name>
<dbReference type="EMBL" id="QZKI01000105">
    <property type="protein sequence ID" value="RJP67349.1"/>
    <property type="molecule type" value="Genomic_DNA"/>
</dbReference>
<sequence>MVKKLRFWLNFGIGLAIAAFFLWLFFRSVKNWGELWDSLLTARYIFIVPAILISLATFIFRALRWHYLLYGIKRIPSLRLFSPMLIGFMGNCLLPARAGEFIRAYLLAQRENIKLTASLATLVVDRMFDMFVLLLLIAGVLLFYPLDETVLLSATGRSLEDIRFFLGVVATSAFAGLVGFILLLYYKKDAAARILSAVLFFLPSGVRQKIVALFVSFTEGLHIFKNGRHVCIAVVISIAQWILGALMFYPLFFAFGIQEKLSLTSVAVVLAAASVGVSIPTPGYAGPFHFFVQVGLQLCDSSISDTTAKAYALVTHIATFFPVILIGIGFAFKEGISLAQMEKTSEQLKESVE</sequence>
<dbReference type="PANTHER" id="PTHR39087:SF2">
    <property type="entry name" value="UPF0104 MEMBRANE PROTEIN MJ1595"/>
    <property type="match status" value="1"/>
</dbReference>
<feature type="transmembrane region" description="Helical" evidence="6">
    <location>
        <begin position="197"/>
        <end position="215"/>
    </location>
</feature>
<dbReference type="PANTHER" id="PTHR39087">
    <property type="entry name" value="UPF0104 MEMBRANE PROTEIN MJ1595"/>
    <property type="match status" value="1"/>
</dbReference>
<feature type="transmembrane region" description="Helical" evidence="6">
    <location>
        <begin position="7"/>
        <end position="26"/>
    </location>
</feature>
<evidence type="ECO:0000256" key="1">
    <source>
        <dbReference type="ARBA" id="ARBA00004651"/>
    </source>
</evidence>
<reference evidence="7 8" key="1">
    <citation type="journal article" date="2017" name="ISME J.">
        <title>Energy and carbon metabolisms in a deep terrestrial subsurface fluid microbial community.</title>
        <authorList>
            <person name="Momper L."/>
            <person name="Jungbluth S.P."/>
            <person name="Lee M.D."/>
            <person name="Amend J.P."/>
        </authorList>
    </citation>
    <scope>NUCLEOTIDE SEQUENCE [LARGE SCALE GENOMIC DNA]</scope>
    <source>
        <strain evidence="7">SURF_17</strain>
    </source>
</reference>
<feature type="transmembrane region" description="Helical" evidence="6">
    <location>
        <begin position="46"/>
        <end position="63"/>
    </location>
</feature>
<feature type="transmembrane region" description="Helical" evidence="6">
    <location>
        <begin position="127"/>
        <end position="144"/>
    </location>
</feature>
<evidence type="ECO:0000256" key="5">
    <source>
        <dbReference type="ARBA" id="ARBA00023136"/>
    </source>
</evidence>
<keyword evidence="2" id="KW-1003">Cell membrane</keyword>
<keyword evidence="5 6" id="KW-0472">Membrane</keyword>
<evidence type="ECO:0000313" key="7">
    <source>
        <dbReference type="EMBL" id="RJP67349.1"/>
    </source>
</evidence>
<keyword evidence="4 6" id="KW-1133">Transmembrane helix</keyword>
<evidence type="ECO:0000256" key="4">
    <source>
        <dbReference type="ARBA" id="ARBA00022989"/>
    </source>
</evidence>
<dbReference type="InterPro" id="IPR022791">
    <property type="entry name" value="L-PG_synthase/AglD"/>
</dbReference>
<evidence type="ECO:0000313" key="8">
    <source>
        <dbReference type="Proteomes" id="UP000285961"/>
    </source>
</evidence>
<comment type="subcellular location">
    <subcellularLocation>
        <location evidence="1">Cell membrane</location>
        <topology evidence="1">Multi-pass membrane protein</topology>
    </subcellularLocation>
</comment>
<evidence type="ECO:0000256" key="3">
    <source>
        <dbReference type="ARBA" id="ARBA00022692"/>
    </source>
</evidence>
<dbReference type="NCBIfam" id="TIGR00374">
    <property type="entry name" value="flippase-like domain"/>
    <property type="match status" value="1"/>
</dbReference>
<proteinExistence type="predicted"/>
<feature type="transmembrane region" description="Helical" evidence="6">
    <location>
        <begin position="310"/>
        <end position="332"/>
    </location>
</feature>
<evidence type="ECO:0000256" key="6">
    <source>
        <dbReference type="SAM" id="Phobius"/>
    </source>
</evidence>
<dbReference type="Pfam" id="PF03706">
    <property type="entry name" value="LPG_synthase_TM"/>
    <property type="match status" value="1"/>
</dbReference>
<evidence type="ECO:0000256" key="2">
    <source>
        <dbReference type="ARBA" id="ARBA00022475"/>
    </source>
</evidence>
<comment type="caution">
    <text evidence="7">The sequence shown here is derived from an EMBL/GenBank/DDBJ whole genome shotgun (WGS) entry which is preliminary data.</text>
</comment>
<dbReference type="GO" id="GO:0005886">
    <property type="term" value="C:plasma membrane"/>
    <property type="evidence" value="ECO:0007669"/>
    <property type="project" value="UniProtKB-SubCell"/>
</dbReference>
<dbReference type="Proteomes" id="UP000285961">
    <property type="component" value="Unassembled WGS sequence"/>
</dbReference>
<accession>A0A419ETN7</accession>